<dbReference type="InterPro" id="IPR008979">
    <property type="entry name" value="Galactose-bd-like_sf"/>
</dbReference>
<proteinExistence type="predicted"/>
<dbReference type="Gene3D" id="2.60.120.260">
    <property type="entry name" value="Galactose-binding domain-like"/>
    <property type="match status" value="1"/>
</dbReference>
<sequence>MLLKVLLSMKDYARVSVIKGASVEGNANPVTGGIVDRENYIFSTGESYIQFDFPEAPLLNDITFHLWDFDNDKRVYTYSIDVLSNGKWENVITNRRGQGVQYIHFQDMEKVTSIRMKGVNNKNPYLHLLNDWLSFRYTL</sequence>
<accession>A0ABR2HTZ6</accession>
<evidence type="ECO:0000313" key="2">
    <source>
        <dbReference type="Proteomes" id="UP001470230"/>
    </source>
</evidence>
<gene>
    <name evidence="1" type="ORF">M9Y10_017506</name>
</gene>
<dbReference type="SUPFAM" id="SSF49785">
    <property type="entry name" value="Galactose-binding domain-like"/>
    <property type="match status" value="1"/>
</dbReference>
<keyword evidence="2" id="KW-1185">Reference proteome</keyword>
<dbReference type="Proteomes" id="UP001470230">
    <property type="component" value="Unassembled WGS sequence"/>
</dbReference>
<reference evidence="1 2" key="1">
    <citation type="submission" date="2024-04" db="EMBL/GenBank/DDBJ databases">
        <title>Tritrichomonas musculus Genome.</title>
        <authorList>
            <person name="Alves-Ferreira E."/>
            <person name="Grigg M."/>
            <person name="Lorenzi H."/>
            <person name="Galac M."/>
        </authorList>
    </citation>
    <scope>NUCLEOTIDE SEQUENCE [LARGE SCALE GENOMIC DNA]</scope>
    <source>
        <strain evidence="1 2">EAF2021</strain>
    </source>
</reference>
<evidence type="ECO:0000313" key="1">
    <source>
        <dbReference type="EMBL" id="KAK8852521.1"/>
    </source>
</evidence>
<comment type="caution">
    <text evidence="1">The sequence shown here is derived from an EMBL/GenBank/DDBJ whole genome shotgun (WGS) entry which is preliminary data.</text>
</comment>
<name>A0ABR2HTZ6_9EUKA</name>
<protein>
    <submittedName>
        <fullName evidence="1">Uncharacterized protein</fullName>
    </submittedName>
</protein>
<dbReference type="EMBL" id="JAPFFF010000023">
    <property type="protein sequence ID" value="KAK8852521.1"/>
    <property type="molecule type" value="Genomic_DNA"/>
</dbReference>
<organism evidence="1 2">
    <name type="scientific">Tritrichomonas musculus</name>
    <dbReference type="NCBI Taxonomy" id="1915356"/>
    <lineage>
        <taxon>Eukaryota</taxon>
        <taxon>Metamonada</taxon>
        <taxon>Parabasalia</taxon>
        <taxon>Tritrichomonadida</taxon>
        <taxon>Tritrichomonadidae</taxon>
        <taxon>Tritrichomonas</taxon>
    </lineage>
</organism>